<dbReference type="Gene3D" id="3.60.15.10">
    <property type="entry name" value="Ribonuclease Z/Hydroxyacylglutathione hydrolase-like"/>
    <property type="match status" value="1"/>
</dbReference>
<evidence type="ECO:0000313" key="1">
    <source>
        <dbReference type="EMBL" id="SVD68180.1"/>
    </source>
</evidence>
<organism evidence="1">
    <name type="scientific">marine metagenome</name>
    <dbReference type="NCBI Taxonomy" id="408172"/>
    <lineage>
        <taxon>unclassified sequences</taxon>
        <taxon>metagenomes</taxon>
        <taxon>ecological metagenomes</taxon>
    </lineage>
</organism>
<proteinExistence type="predicted"/>
<dbReference type="EMBL" id="UINC01166304">
    <property type="protein sequence ID" value="SVD68180.1"/>
    <property type="molecule type" value="Genomic_DNA"/>
</dbReference>
<evidence type="ECO:0008006" key="2">
    <source>
        <dbReference type="Google" id="ProtNLM"/>
    </source>
</evidence>
<reference evidence="1" key="1">
    <citation type="submission" date="2018-05" db="EMBL/GenBank/DDBJ databases">
        <authorList>
            <person name="Lanie J.A."/>
            <person name="Ng W.-L."/>
            <person name="Kazmierczak K.M."/>
            <person name="Andrzejewski T.M."/>
            <person name="Davidsen T.M."/>
            <person name="Wayne K.J."/>
            <person name="Tettelin H."/>
            <person name="Glass J.I."/>
            <person name="Rusch D."/>
            <person name="Podicherti R."/>
            <person name="Tsui H.-C.T."/>
            <person name="Winkler M.E."/>
        </authorList>
    </citation>
    <scope>NUCLEOTIDE SEQUENCE</scope>
</reference>
<accession>A0A382XBF6</accession>
<dbReference type="SUPFAM" id="SSF56281">
    <property type="entry name" value="Metallo-hydrolase/oxidoreductase"/>
    <property type="match status" value="1"/>
</dbReference>
<sequence>MEIKNTNPYIVVLGVAQDAGYPQANCNKSCCNKVWENPQLSKFVSCLGLVDPISKQQWLFDATPDIKFQLRLLEIKSNINPLSGIFLTHAHIGHYTGLLQLGKEVMGTKN</sequence>
<gene>
    <name evidence="1" type="ORF">METZ01_LOCUS421034</name>
</gene>
<dbReference type="InterPro" id="IPR036866">
    <property type="entry name" value="RibonucZ/Hydroxyglut_hydro"/>
</dbReference>
<name>A0A382XBF6_9ZZZZ</name>
<feature type="non-terminal residue" evidence="1">
    <location>
        <position position="110"/>
    </location>
</feature>
<dbReference type="AlphaFoldDB" id="A0A382XBF6"/>
<protein>
    <recommendedName>
        <fullName evidence="2">Pyrroloquinoline quinone biosynthesis protein PqqB</fullName>
    </recommendedName>
</protein>